<accession>A0AAW4PKZ7</accession>
<evidence type="ECO:0000259" key="9">
    <source>
        <dbReference type="PROSITE" id="PS50109"/>
    </source>
</evidence>
<dbReference type="SMART" id="SM00387">
    <property type="entry name" value="HATPase_c"/>
    <property type="match status" value="1"/>
</dbReference>
<dbReference type="PRINTS" id="PR00344">
    <property type="entry name" value="BCTRLSENSOR"/>
</dbReference>
<keyword evidence="5" id="KW-0418">Kinase</keyword>
<dbReference type="SMART" id="SM00065">
    <property type="entry name" value="GAF"/>
    <property type="match status" value="1"/>
</dbReference>
<dbReference type="CDD" id="cd00082">
    <property type="entry name" value="HisKA"/>
    <property type="match status" value="1"/>
</dbReference>
<dbReference type="Pfam" id="PF08448">
    <property type="entry name" value="PAS_4"/>
    <property type="match status" value="1"/>
</dbReference>
<reference evidence="13 14" key="1">
    <citation type="submission" date="2021-06" db="EMBL/GenBank/DDBJ databases">
        <title>Halomicroarcula sp. a new haloarchaeum isolated from saline soil.</title>
        <authorList>
            <person name="Duran-Viseras A."/>
            <person name="Sanchez-Porro C."/>
            <person name="Ventosa A."/>
        </authorList>
    </citation>
    <scope>NUCLEOTIDE SEQUENCE [LARGE SCALE GENOMIC DNA]</scope>
    <source>
        <strain evidence="13 14">F13</strain>
    </source>
</reference>
<gene>
    <name evidence="13" type="ORF">EGH21_00040</name>
</gene>
<dbReference type="InterPro" id="IPR003018">
    <property type="entry name" value="GAF"/>
</dbReference>
<dbReference type="SMART" id="SM00091">
    <property type="entry name" value="PAS"/>
    <property type="match status" value="3"/>
</dbReference>
<keyword evidence="14" id="KW-1185">Reference proteome</keyword>
<dbReference type="InterPro" id="IPR036890">
    <property type="entry name" value="HATPase_C_sf"/>
</dbReference>
<dbReference type="Gene3D" id="3.30.450.20">
    <property type="entry name" value="PAS domain"/>
    <property type="match status" value="3"/>
</dbReference>
<dbReference type="CDD" id="cd00075">
    <property type="entry name" value="HATPase"/>
    <property type="match status" value="1"/>
</dbReference>
<dbReference type="Pfam" id="PF13185">
    <property type="entry name" value="GAF_2"/>
    <property type="match status" value="1"/>
</dbReference>
<dbReference type="PROSITE" id="PS50109">
    <property type="entry name" value="HIS_KIN"/>
    <property type="match status" value="1"/>
</dbReference>
<dbReference type="Gene3D" id="3.30.450.40">
    <property type="match status" value="1"/>
</dbReference>
<dbReference type="Proteomes" id="UP001430377">
    <property type="component" value="Unassembled WGS sequence"/>
</dbReference>
<dbReference type="NCBIfam" id="TIGR00229">
    <property type="entry name" value="sensory_box"/>
    <property type="match status" value="3"/>
</dbReference>
<feature type="domain" description="PAS" evidence="11">
    <location>
        <begin position="276"/>
        <end position="356"/>
    </location>
</feature>
<evidence type="ECO:0000256" key="2">
    <source>
        <dbReference type="ARBA" id="ARBA00012438"/>
    </source>
</evidence>
<sequence>MAAGDIHVLHVDDDPSITDLAATMLERDSDIRVTTRNDPEAVLDRFEAAEFDCVVSDYEMPEMDGLELYERLSGQFDHADFPYILFTGRGSESIAADALNAGVTGYLQKGGPEQYDLLANRVHNATDQYRAQVKADRYETVIDALDYPVYVVDERGTFRFVNEPFAAMTGYDRAEILGQPTSFVKPEETVQRAEDVLGQLLSSSGPDTARFRATIETASGDLVDCRDHMGVLPYEGESFRGSVGILRVSDEVPPPATDGGRVSEPGRGGDHVPKDRLLDALSDPVFALDEDGEFVYANDRVGELVGRDPDAIPGTHYSEFAVPVGGSGDCDLFVDLSDADDVDRFAAEQSVLVDGETVTVEGRPATLQGPEAVFVGTVRDRSDRQRATDRYRALFDNLPDPTVVTDFDDGEPRIRRANGAFERVFGYDAEAVVGESVNDLLVPDGHADGAAEIDRAVLNGERVSREVRRETADGDQRDFLFRNVPIEHDDGEVLAYGVYTDITERTAYEERLTALHETARRLMTAESTDEVLDIGLRAARDILGHDINAIHLYDEATGGLVPVATTECTDELFGEVPTFTEGDSIAWRAFERGEAVVREDVREDADVLNPETPVRSEMVLPLGDRGILLPASTEPGAFDDADRSLGNVLAANIQSALQQVEREQTLRDREQALARQNERLDEFASIVSHDLRTPLDLAAVHLELATEGEGDADREHLDRVAAAHDRMSDLVSDVLAWAREGVTVEDTEPVSIPDLVTDCWMGIQAESASLSVTTDRTVEADRDRLRRVFENLLGNAVAHGGDGPTIRVGDLDDAAGIFLEDDGPGIPEDERDDVFTSGYTHSEGGNGFGLAIVEQIVEAHGWEIRVTDGAAGGARFEITGFEE</sequence>
<dbReference type="InterPro" id="IPR013656">
    <property type="entry name" value="PAS_4"/>
</dbReference>
<feature type="domain" description="PAS" evidence="11">
    <location>
        <begin position="387"/>
        <end position="460"/>
    </location>
</feature>
<dbReference type="SMART" id="SM00448">
    <property type="entry name" value="REC"/>
    <property type="match status" value="1"/>
</dbReference>
<evidence type="ECO:0000256" key="7">
    <source>
        <dbReference type="PROSITE-ProRule" id="PRU00169"/>
    </source>
</evidence>
<dbReference type="InterPro" id="IPR000014">
    <property type="entry name" value="PAS"/>
</dbReference>
<dbReference type="InterPro" id="IPR004358">
    <property type="entry name" value="Sig_transdc_His_kin-like_C"/>
</dbReference>
<feature type="domain" description="PAC" evidence="12">
    <location>
        <begin position="463"/>
        <end position="514"/>
    </location>
</feature>
<keyword evidence="4" id="KW-0808">Transferase</keyword>
<dbReference type="InterPro" id="IPR003594">
    <property type="entry name" value="HATPase_dom"/>
</dbReference>
<dbReference type="SUPFAM" id="SSF52172">
    <property type="entry name" value="CheY-like"/>
    <property type="match status" value="1"/>
</dbReference>
<dbReference type="InterPro" id="IPR036097">
    <property type="entry name" value="HisK_dim/P_sf"/>
</dbReference>
<dbReference type="Pfam" id="PF00512">
    <property type="entry name" value="HisKA"/>
    <property type="match status" value="1"/>
</dbReference>
<dbReference type="InterPro" id="IPR003661">
    <property type="entry name" value="HisK_dim/P_dom"/>
</dbReference>
<dbReference type="InterPro" id="IPR001789">
    <property type="entry name" value="Sig_transdc_resp-reg_receiver"/>
</dbReference>
<dbReference type="InterPro" id="IPR011006">
    <property type="entry name" value="CheY-like_superfamily"/>
</dbReference>
<dbReference type="SUPFAM" id="SSF55874">
    <property type="entry name" value="ATPase domain of HSP90 chaperone/DNA topoisomerase II/histidine kinase"/>
    <property type="match status" value="1"/>
</dbReference>
<feature type="modified residue" description="4-aspartylphosphate" evidence="7">
    <location>
        <position position="57"/>
    </location>
</feature>
<evidence type="ECO:0000256" key="4">
    <source>
        <dbReference type="ARBA" id="ARBA00022679"/>
    </source>
</evidence>
<dbReference type="InterPro" id="IPR013767">
    <property type="entry name" value="PAS_fold"/>
</dbReference>
<feature type="domain" description="PAS" evidence="11">
    <location>
        <begin position="134"/>
        <end position="204"/>
    </location>
</feature>
<keyword evidence="3 7" id="KW-0597">Phosphoprotein</keyword>
<dbReference type="RefSeq" id="WP_220616433.1">
    <property type="nucleotide sequence ID" value="NZ_RKLR01000001.1"/>
</dbReference>
<dbReference type="GO" id="GO:0006355">
    <property type="term" value="P:regulation of DNA-templated transcription"/>
    <property type="evidence" value="ECO:0007669"/>
    <property type="project" value="InterPro"/>
</dbReference>
<dbReference type="Gene3D" id="1.10.287.130">
    <property type="match status" value="1"/>
</dbReference>
<dbReference type="Pfam" id="PF00989">
    <property type="entry name" value="PAS"/>
    <property type="match status" value="2"/>
</dbReference>
<keyword evidence="6" id="KW-0902">Two-component regulatory system</keyword>
<proteinExistence type="predicted"/>
<dbReference type="PANTHER" id="PTHR43711:SF1">
    <property type="entry name" value="HISTIDINE KINASE 1"/>
    <property type="match status" value="1"/>
</dbReference>
<evidence type="ECO:0000256" key="8">
    <source>
        <dbReference type="SAM" id="MobiDB-lite"/>
    </source>
</evidence>
<organism evidence="13 14">
    <name type="scientific">Haloarcula rubra</name>
    <dbReference type="NCBI Taxonomy" id="2487747"/>
    <lineage>
        <taxon>Archaea</taxon>
        <taxon>Methanobacteriati</taxon>
        <taxon>Methanobacteriota</taxon>
        <taxon>Stenosarchaea group</taxon>
        <taxon>Halobacteria</taxon>
        <taxon>Halobacteriales</taxon>
        <taxon>Haloarculaceae</taxon>
        <taxon>Haloarcula</taxon>
    </lineage>
</organism>
<protein>
    <recommendedName>
        <fullName evidence="2">histidine kinase</fullName>
        <ecNumber evidence="2">2.7.13.3</ecNumber>
    </recommendedName>
</protein>
<evidence type="ECO:0000256" key="1">
    <source>
        <dbReference type="ARBA" id="ARBA00000085"/>
    </source>
</evidence>
<dbReference type="EC" id="2.7.13.3" evidence="2"/>
<dbReference type="InterPro" id="IPR005467">
    <property type="entry name" value="His_kinase_dom"/>
</dbReference>
<dbReference type="Gene3D" id="3.30.565.10">
    <property type="entry name" value="Histidine kinase-like ATPase, C-terminal domain"/>
    <property type="match status" value="1"/>
</dbReference>
<dbReference type="PROSITE" id="PS50112">
    <property type="entry name" value="PAS"/>
    <property type="match status" value="3"/>
</dbReference>
<dbReference type="PROSITE" id="PS50113">
    <property type="entry name" value="PAC"/>
    <property type="match status" value="1"/>
</dbReference>
<dbReference type="PROSITE" id="PS50110">
    <property type="entry name" value="RESPONSE_REGULATORY"/>
    <property type="match status" value="1"/>
</dbReference>
<name>A0AAW4PKZ7_9EURY</name>
<feature type="domain" description="Response regulatory" evidence="10">
    <location>
        <begin position="7"/>
        <end position="124"/>
    </location>
</feature>
<comment type="catalytic activity">
    <reaction evidence="1">
        <text>ATP + protein L-histidine = ADP + protein N-phospho-L-histidine.</text>
        <dbReference type="EC" id="2.7.13.3"/>
    </reaction>
</comment>
<evidence type="ECO:0000256" key="5">
    <source>
        <dbReference type="ARBA" id="ARBA00022777"/>
    </source>
</evidence>
<dbReference type="InterPro" id="IPR029016">
    <property type="entry name" value="GAF-like_dom_sf"/>
</dbReference>
<dbReference type="Pfam" id="PF02518">
    <property type="entry name" value="HATPase_c"/>
    <property type="match status" value="1"/>
</dbReference>
<dbReference type="SUPFAM" id="SSF55781">
    <property type="entry name" value="GAF domain-like"/>
    <property type="match status" value="1"/>
</dbReference>
<feature type="region of interest" description="Disordered" evidence="8">
    <location>
        <begin position="249"/>
        <end position="274"/>
    </location>
</feature>
<dbReference type="SUPFAM" id="SSF47384">
    <property type="entry name" value="Homodimeric domain of signal transducing histidine kinase"/>
    <property type="match status" value="1"/>
</dbReference>
<dbReference type="InterPro" id="IPR000700">
    <property type="entry name" value="PAS-assoc_C"/>
</dbReference>
<dbReference type="CDD" id="cd00130">
    <property type="entry name" value="PAS"/>
    <property type="match status" value="3"/>
</dbReference>
<dbReference type="InterPro" id="IPR050736">
    <property type="entry name" value="Sensor_HK_Regulatory"/>
</dbReference>
<evidence type="ECO:0000256" key="3">
    <source>
        <dbReference type="ARBA" id="ARBA00022553"/>
    </source>
</evidence>
<dbReference type="SMART" id="SM00388">
    <property type="entry name" value="HisKA"/>
    <property type="match status" value="1"/>
</dbReference>
<evidence type="ECO:0000259" key="11">
    <source>
        <dbReference type="PROSITE" id="PS50112"/>
    </source>
</evidence>
<dbReference type="InterPro" id="IPR035965">
    <property type="entry name" value="PAS-like_dom_sf"/>
</dbReference>
<comment type="caution">
    <text evidence="13">The sequence shown here is derived from an EMBL/GenBank/DDBJ whole genome shotgun (WGS) entry which is preliminary data.</text>
</comment>
<dbReference type="SUPFAM" id="SSF55785">
    <property type="entry name" value="PYP-like sensor domain (PAS domain)"/>
    <property type="match status" value="3"/>
</dbReference>
<dbReference type="AlphaFoldDB" id="A0AAW4PKZ7"/>
<dbReference type="Pfam" id="PF00072">
    <property type="entry name" value="Response_reg"/>
    <property type="match status" value="1"/>
</dbReference>
<evidence type="ECO:0000313" key="14">
    <source>
        <dbReference type="Proteomes" id="UP001430377"/>
    </source>
</evidence>
<dbReference type="PANTHER" id="PTHR43711">
    <property type="entry name" value="TWO-COMPONENT HISTIDINE KINASE"/>
    <property type="match status" value="1"/>
</dbReference>
<feature type="domain" description="Histidine kinase" evidence="9">
    <location>
        <begin position="686"/>
        <end position="879"/>
    </location>
</feature>
<evidence type="ECO:0000259" key="10">
    <source>
        <dbReference type="PROSITE" id="PS50110"/>
    </source>
</evidence>
<evidence type="ECO:0000259" key="12">
    <source>
        <dbReference type="PROSITE" id="PS50113"/>
    </source>
</evidence>
<dbReference type="GO" id="GO:0000155">
    <property type="term" value="F:phosphorelay sensor kinase activity"/>
    <property type="evidence" value="ECO:0007669"/>
    <property type="project" value="InterPro"/>
</dbReference>
<dbReference type="EMBL" id="RKLR01000001">
    <property type="protein sequence ID" value="MBX0321406.1"/>
    <property type="molecule type" value="Genomic_DNA"/>
</dbReference>
<dbReference type="Gene3D" id="3.40.50.2300">
    <property type="match status" value="1"/>
</dbReference>
<evidence type="ECO:0000313" key="13">
    <source>
        <dbReference type="EMBL" id="MBX0321406.1"/>
    </source>
</evidence>
<evidence type="ECO:0000256" key="6">
    <source>
        <dbReference type="ARBA" id="ARBA00023012"/>
    </source>
</evidence>